<evidence type="ECO:0000313" key="3">
    <source>
        <dbReference type="Proteomes" id="UP000053593"/>
    </source>
</evidence>
<dbReference type="EMBL" id="KN834816">
    <property type="protein sequence ID" value="KIK54384.1"/>
    <property type="molecule type" value="Genomic_DNA"/>
</dbReference>
<keyword evidence="3" id="KW-1185">Reference proteome</keyword>
<dbReference type="Proteomes" id="UP000053593">
    <property type="component" value="Unassembled WGS sequence"/>
</dbReference>
<gene>
    <name evidence="2" type="ORF">GYMLUDRAFT_63186</name>
</gene>
<sequence>MDRIFGSLSIKKNKKKSNTRNQPGETNASVPASDFEPEQQARPVRKSVDWTTVKYHPKDLPPPLHGVEPPEWLNGSEETRQLKTAFQAPARATAGARRIESFVRYMHRTHFDSWINIDSLLKMGTWEADAKSLRPTPSGHLATLSKTLSFLEEAEGRSHQSSTLHLFITLAEKSKLYDIISYNGHPLDSAACNSGRTAVRQCYYNGVRVVGISREFMAF</sequence>
<name>A0A0D0BX85_9AGAR</name>
<dbReference type="AlphaFoldDB" id="A0A0D0BX85"/>
<evidence type="ECO:0000256" key="1">
    <source>
        <dbReference type="SAM" id="MobiDB-lite"/>
    </source>
</evidence>
<reference evidence="2 3" key="1">
    <citation type="submission" date="2014-04" db="EMBL/GenBank/DDBJ databases">
        <title>Evolutionary Origins and Diversification of the Mycorrhizal Mutualists.</title>
        <authorList>
            <consortium name="DOE Joint Genome Institute"/>
            <consortium name="Mycorrhizal Genomics Consortium"/>
            <person name="Kohler A."/>
            <person name="Kuo A."/>
            <person name="Nagy L.G."/>
            <person name="Floudas D."/>
            <person name="Copeland A."/>
            <person name="Barry K.W."/>
            <person name="Cichocki N."/>
            <person name="Veneault-Fourrey C."/>
            <person name="LaButti K."/>
            <person name="Lindquist E.A."/>
            <person name="Lipzen A."/>
            <person name="Lundell T."/>
            <person name="Morin E."/>
            <person name="Murat C."/>
            <person name="Riley R."/>
            <person name="Ohm R."/>
            <person name="Sun H."/>
            <person name="Tunlid A."/>
            <person name="Henrissat B."/>
            <person name="Grigoriev I.V."/>
            <person name="Hibbett D.S."/>
            <person name="Martin F."/>
        </authorList>
    </citation>
    <scope>NUCLEOTIDE SEQUENCE [LARGE SCALE GENOMIC DNA]</scope>
    <source>
        <strain evidence="2 3">FD-317 M1</strain>
    </source>
</reference>
<protein>
    <submittedName>
        <fullName evidence="2">Uncharacterized protein</fullName>
    </submittedName>
</protein>
<feature type="region of interest" description="Disordered" evidence="1">
    <location>
        <begin position="1"/>
        <end position="49"/>
    </location>
</feature>
<accession>A0A0D0BX85</accession>
<evidence type="ECO:0000313" key="2">
    <source>
        <dbReference type="EMBL" id="KIK54384.1"/>
    </source>
</evidence>
<dbReference type="HOGENOM" id="CLU_1261647_0_0_1"/>
<proteinExistence type="predicted"/>
<organism evidence="2 3">
    <name type="scientific">Collybiopsis luxurians FD-317 M1</name>
    <dbReference type="NCBI Taxonomy" id="944289"/>
    <lineage>
        <taxon>Eukaryota</taxon>
        <taxon>Fungi</taxon>
        <taxon>Dikarya</taxon>
        <taxon>Basidiomycota</taxon>
        <taxon>Agaricomycotina</taxon>
        <taxon>Agaricomycetes</taxon>
        <taxon>Agaricomycetidae</taxon>
        <taxon>Agaricales</taxon>
        <taxon>Marasmiineae</taxon>
        <taxon>Omphalotaceae</taxon>
        <taxon>Collybiopsis</taxon>
        <taxon>Collybiopsis luxurians</taxon>
    </lineage>
</organism>
<feature type="compositionally biased region" description="Polar residues" evidence="1">
    <location>
        <begin position="19"/>
        <end position="30"/>
    </location>
</feature>